<proteinExistence type="predicted"/>
<accession>A0AAD6EKK2</accession>
<evidence type="ECO:0000313" key="3">
    <source>
        <dbReference type="EMBL" id="KAJ3687841.1"/>
    </source>
</evidence>
<dbReference type="Pfam" id="PF03478">
    <property type="entry name" value="Beta-prop_KIB1-4"/>
    <property type="match status" value="1"/>
</dbReference>
<evidence type="ECO:0000313" key="4">
    <source>
        <dbReference type="Proteomes" id="UP001210211"/>
    </source>
</evidence>
<dbReference type="InterPro" id="IPR050942">
    <property type="entry name" value="F-box_BR-signaling"/>
</dbReference>
<name>A0AAD6EKK2_9POAL</name>
<comment type="caution">
    <text evidence="3">The sequence shown here is derived from an EMBL/GenBank/DDBJ whole genome shotgun (WGS) entry which is preliminary data.</text>
</comment>
<feature type="compositionally biased region" description="Acidic residues" evidence="1">
    <location>
        <begin position="270"/>
        <end position="286"/>
    </location>
</feature>
<feature type="region of interest" description="Disordered" evidence="1">
    <location>
        <begin position="270"/>
        <end position="296"/>
    </location>
</feature>
<dbReference type="Proteomes" id="UP001210211">
    <property type="component" value="Unassembled WGS sequence"/>
</dbReference>
<dbReference type="InterPro" id="IPR005174">
    <property type="entry name" value="KIB1-4_b-propeller"/>
</dbReference>
<reference evidence="3 4" key="1">
    <citation type="journal article" date="2022" name="Cell">
        <title>Repeat-based holocentromeres influence genome architecture and karyotype evolution.</title>
        <authorList>
            <person name="Hofstatter P.G."/>
            <person name="Thangavel G."/>
            <person name="Lux T."/>
            <person name="Neumann P."/>
            <person name="Vondrak T."/>
            <person name="Novak P."/>
            <person name="Zhang M."/>
            <person name="Costa L."/>
            <person name="Castellani M."/>
            <person name="Scott A."/>
            <person name="Toegelov H."/>
            <person name="Fuchs J."/>
            <person name="Mata-Sucre Y."/>
            <person name="Dias Y."/>
            <person name="Vanzela A.L.L."/>
            <person name="Huettel B."/>
            <person name="Almeida C.C.S."/>
            <person name="Simkova H."/>
            <person name="Souza G."/>
            <person name="Pedrosa-Harand A."/>
            <person name="Macas J."/>
            <person name="Mayer K.F.X."/>
            <person name="Houben A."/>
            <person name="Marques A."/>
        </authorList>
    </citation>
    <scope>NUCLEOTIDE SEQUENCE [LARGE SCALE GENOMIC DNA]</scope>
    <source>
        <strain evidence="3">RhyTen1mFocal</strain>
    </source>
</reference>
<evidence type="ECO:0000256" key="1">
    <source>
        <dbReference type="SAM" id="MobiDB-lite"/>
    </source>
</evidence>
<protein>
    <recommendedName>
        <fullName evidence="2">KIB1-4 beta-propeller domain-containing protein</fullName>
    </recommendedName>
</protein>
<dbReference type="SUPFAM" id="SSF50965">
    <property type="entry name" value="Galactose oxidase, central domain"/>
    <property type="match status" value="1"/>
</dbReference>
<feature type="domain" description="KIB1-4 beta-propeller" evidence="2">
    <location>
        <begin position="77"/>
        <end position="355"/>
    </location>
</feature>
<evidence type="ECO:0000259" key="2">
    <source>
        <dbReference type="Pfam" id="PF03478"/>
    </source>
</evidence>
<dbReference type="PANTHER" id="PTHR44259">
    <property type="entry name" value="OS07G0183000 PROTEIN-RELATED"/>
    <property type="match status" value="1"/>
</dbReference>
<organism evidence="3 4">
    <name type="scientific">Rhynchospora tenuis</name>
    <dbReference type="NCBI Taxonomy" id="198213"/>
    <lineage>
        <taxon>Eukaryota</taxon>
        <taxon>Viridiplantae</taxon>
        <taxon>Streptophyta</taxon>
        <taxon>Embryophyta</taxon>
        <taxon>Tracheophyta</taxon>
        <taxon>Spermatophyta</taxon>
        <taxon>Magnoliopsida</taxon>
        <taxon>Liliopsida</taxon>
        <taxon>Poales</taxon>
        <taxon>Cyperaceae</taxon>
        <taxon>Cyperoideae</taxon>
        <taxon>Rhynchosporeae</taxon>
        <taxon>Rhynchospora</taxon>
    </lineage>
</organism>
<dbReference type="AlphaFoldDB" id="A0AAD6EKK2"/>
<sequence>MEASPPAFPDWAHLPQAAVHLISQKVKSITDYVRFRAVCSPWRSASLPKPRHLPPQLPWLMLPWGSLDKRDDGIRLFYDLWESKTRKLDLPETIDKVCCTSYRGWLLLVGSAGKEVFLLNPLTRARIQLPPFGTPVRRLGGDLDDPSYENCWFDPNLGSFAIRKVVFSSDLTDPNCLITVFLHNSRGFLCCRLRDPTWTRIYTGPNALSDATYYNGRFYLLHEYSMEIIDSNKLEERVVVYDLDVALGEPVSMFLEGRSGVYVVIVYDEEGEEEEEDEDDEEEEEDPTKHDTIGEGTMKTPKKTFELYRLQEQPFKLRRVTTRNTIVFFGNDVCPYLSVCSDDWDSVDGDSMYMVCMGWSFAGNGGGNGACYNRYITKLDNRNSDNNKSEKVESDIGMDSIFRPYAQAMWFQPNFF</sequence>
<keyword evidence="4" id="KW-1185">Reference proteome</keyword>
<dbReference type="InterPro" id="IPR011043">
    <property type="entry name" value="Gal_Oxase/kelch_b-propeller"/>
</dbReference>
<gene>
    <name evidence="3" type="ORF">LUZ61_017005</name>
</gene>
<dbReference type="EMBL" id="JAMRDG010000002">
    <property type="protein sequence ID" value="KAJ3687841.1"/>
    <property type="molecule type" value="Genomic_DNA"/>
</dbReference>